<keyword evidence="3" id="KW-1185">Reference proteome</keyword>
<accession>A0A3M7PT53</accession>
<protein>
    <submittedName>
        <fullName evidence="2">Uncharacterized protein</fullName>
    </submittedName>
</protein>
<evidence type="ECO:0000313" key="3">
    <source>
        <dbReference type="Proteomes" id="UP000276133"/>
    </source>
</evidence>
<dbReference type="EMBL" id="REGN01009042">
    <property type="protein sequence ID" value="RNA02119.1"/>
    <property type="molecule type" value="Genomic_DNA"/>
</dbReference>
<evidence type="ECO:0000256" key="1">
    <source>
        <dbReference type="SAM" id="SignalP"/>
    </source>
</evidence>
<evidence type="ECO:0000313" key="2">
    <source>
        <dbReference type="EMBL" id="RNA02119.1"/>
    </source>
</evidence>
<reference evidence="2 3" key="1">
    <citation type="journal article" date="2018" name="Sci. Rep.">
        <title>Genomic signatures of local adaptation to the degree of environmental predictability in rotifers.</title>
        <authorList>
            <person name="Franch-Gras L."/>
            <person name="Hahn C."/>
            <person name="Garcia-Roger E.M."/>
            <person name="Carmona M.J."/>
            <person name="Serra M."/>
            <person name="Gomez A."/>
        </authorList>
    </citation>
    <scope>NUCLEOTIDE SEQUENCE [LARGE SCALE GENOMIC DNA]</scope>
    <source>
        <strain evidence="2">HYR1</strain>
    </source>
</reference>
<organism evidence="2 3">
    <name type="scientific">Brachionus plicatilis</name>
    <name type="common">Marine rotifer</name>
    <name type="synonym">Brachionus muelleri</name>
    <dbReference type="NCBI Taxonomy" id="10195"/>
    <lineage>
        <taxon>Eukaryota</taxon>
        <taxon>Metazoa</taxon>
        <taxon>Spiralia</taxon>
        <taxon>Gnathifera</taxon>
        <taxon>Rotifera</taxon>
        <taxon>Eurotatoria</taxon>
        <taxon>Monogononta</taxon>
        <taxon>Pseudotrocha</taxon>
        <taxon>Ploima</taxon>
        <taxon>Brachionidae</taxon>
        <taxon>Brachionus</taxon>
    </lineage>
</organism>
<dbReference type="AlphaFoldDB" id="A0A3M7PT53"/>
<dbReference type="Proteomes" id="UP000276133">
    <property type="component" value="Unassembled WGS sequence"/>
</dbReference>
<keyword evidence="1" id="KW-0732">Signal</keyword>
<feature type="chain" id="PRO_5018102957" evidence="1">
    <location>
        <begin position="32"/>
        <end position="93"/>
    </location>
</feature>
<gene>
    <name evidence="2" type="ORF">BpHYR1_053069</name>
</gene>
<sequence>MSCDLARYFHIRCIGLLSLGLNCFFHQCCRGQWLNKTLLVQFGHLEWGLWRNVLHIVVRSLGQQTFQITVYVWLLVLRNCSGQFSASDLFIGA</sequence>
<feature type="signal peptide" evidence="1">
    <location>
        <begin position="1"/>
        <end position="31"/>
    </location>
</feature>
<comment type="caution">
    <text evidence="2">The sequence shown here is derived from an EMBL/GenBank/DDBJ whole genome shotgun (WGS) entry which is preliminary data.</text>
</comment>
<proteinExistence type="predicted"/>
<name>A0A3M7PT53_BRAPC</name>